<dbReference type="NCBIfam" id="TIGR01319">
    <property type="entry name" value="glmL_fam"/>
    <property type="match status" value="1"/>
</dbReference>
<protein>
    <submittedName>
        <fullName evidence="1">Glutamate mutase</fullName>
    </submittedName>
</protein>
<name>A0A3A9YHU7_9ACTN</name>
<accession>A0A3A9YHU7</accession>
<dbReference type="Pfam" id="PF13941">
    <property type="entry name" value="MutL"/>
    <property type="match status" value="1"/>
</dbReference>
<proteinExistence type="predicted"/>
<organism evidence="1 2">
    <name type="scientific">Micromonospora musae</name>
    <dbReference type="NCBI Taxonomy" id="1894970"/>
    <lineage>
        <taxon>Bacteria</taxon>
        <taxon>Bacillati</taxon>
        <taxon>Actinomycetota</taxon>
        <taxon>Actinomycetes</taxon>
        <taxon>Micromonosporales</taxon>
        <taxon>Micromonosporaceae</taxon>
        <taxon>Micromonospora</taxon>
    </lineage>
</organism>
<dbReference type="AlphaFoldDB" id="A0A3A9YHU7"/>
<evidence type="ECO:0000313" key="1">
    <source>
        <dbReference type="EMBL" id="RKN36203.1"/>
    </source>
</evidence>
<evidence type="ECO:0000313" key="2">
    <source>
        <dbReference type="Proteomes" id="UP000275865"/>
    </source>
</evidence>
<sequence>MNVAVCADVGSTYTKVAVVDLDDARLVGAAAAATTVGTDVLHGLDAAVAAATAGLGARDPAWYVCSSAGGGLRLAVVGYEQLVTAQAGRRVGLSAGANVVHVAAGRLGAAELSALRAARPDVVLLVGGTDGGDAEVLTHNATRLARARWRVPVVLAGNVDVRAELAAGLAAAGVPVTVADNVLPRIGVLAPASARSAIREVFLRHVIGGKRLSRGARFGRLVRAATPDAVLTGVEVLADRLGGDLAVVDVGGATTDVYSVLTPDERATGPGREVAGSLWRARTVEGDLGMRWSAPGVVRAAVEERLLADGEQEQLTAAAAVRAAEPGFLPADAAQQALEWRIAQLAATVALRRHARGGAAGERGGRDLRDVRLVVGSGGVLRHAPAGQAVQVLTAVLADHAGGWPLPRAARPVVDVEYVLAAGGLLAAEHPQVAGELLSGHLGVG</sequence>
<dbReference type="EMBL" id="RAZT01000001">
    <property type="protein sequence ID" value="RKN36203.1"/>
    <property type="molecule type" value="Genomic_DNA"/>
</dbReference>
<dbReference type="RefSeq" id="WP_120687615.1">
    <property type="nucleotide sequence ID" value="NZ_RAZT01000001.1"/>
</dbReference>
<dbReference type="InterPro" id="IPR006230">
    <property type="entry name" value="MutL"/>
</dbReference>
<reference evidence="1 2" key="1">
    <citation type="submission" date="2018-09" db="EMBL/GenBank/DDBJ databases">
        <title>Micromonospora sp. nov. MS1-9, isolated from a root of Musa sp.</title>
        <authorList>
            <person name="Kuncharoen N."/>
            <person name="Kudo T."/>
            <person name="Ohkuma M."/>
            <person name="Yuki M."/>
            <person name="Tanasupawat S."/>
        </authorList>
    </citation>
    <scope>NUCLEOTIDE SEQUENCE [LARGE SCALE GENOMIC DNA]</scope>
    <source>
        <strain evidence="1 2">MS1-9</strain>
    </source>
</reference>
<gene>
    <name evidence="1" type="ORF">D7044_00640</name>
</gene>
<comment type="caution">
    <text evidence="1">The sequence shown here is derived from an EMBL/GenBank/DDBJ whole genome shotgun (WGS) entry which is preliminary data.</text>
</comment>
<dbReference type="Proteomes" id="UP000275865">
    <property type="component" value="Unassembled WGS sequence"/>
</dbReference>